<dbReference type="OrthoDB" id="7475679at2759"/>
<feature type="coiled-coil region" evidence="1">
    <location>
        <begin position="550"/>
        <end position="598"/>
    </location>
</feature>
<feature type="compositionally biased region" description="Low complexity" evidence="2">
    <location>
        <begin position="1"/>
        <end position="28"/>
    </location>
</feature>
<organism evidence="3 4">
    <name type="scientific">Cloeon dipterum</name>
    <dbReference type="NCBI Taxonomy" id="197152"/>
    <lineage>
        <taxon>Eukaryota</taxon>
        <taxon>Metazoa</taxon>
        <taxon>Ecdysozoa</taxon>
        <taxon>Arthropoda</taxon>
        <taxon>Hexapoda</taxon>
        <taxon>Insecta</taxon>
        <taxon>Pterygota</taxon>
        <taxon>Palaeoptera</taxon>
        <taxon>Ephemeroptera</taxon>
        <taxon>Pisciforma</taxon>
        <taxon>Baetidae</taxon>
        <taxon>Cloeon</taxon>
    </lineage>
</organism>
<keyword evidence="1" id="KW-0175">Coiled coil</keyword>
<evidence type="ECO:0000313" key="4">
    <source>
        <dbReference type="Proteomes" id="UP000494165"/>
    </source>
</evidence>
<dbReference type="EMBL" id="CADEPI010000027">
    <property type="protein sequence ID" value="CAB3366808.1"/>
    <property type="molecule type" value="Genomic_DNA"/>
</dbReference>
<feature type="compositionally biased region" description="Basic and acidic residues" evidence="2">
    <location>
        <begin position="98"/>
        <end position="109"/>
    </location>
</feature>
<feature type="coiled-coil region" evidence="1">
    <location>
        <begin position="338"/>
        <end position="404"/>
    </location>
</feature>
<gene>
    <name evidence="3" type="ORF">CLODIP_2_CD13347</name>
</gene>
<feature type="compositionally biased region" description="Polar residues" evidence="2">
    <location>
        <begin position="195"/>
        <end position="208"/>
    </location>
</feature>
<keyword evidence="4" id="KW-1185">Reference proteome</keyword>
<evidence type="ECO:0000256" key="1">
    <source>
        <dbReference type="SAM" id="Coils"/>
    </source>
</evidence>
<dbReference type="AlphaFoldDB" id="A0A8S1CFG0"/>
<reference evidence="3 4" key="1">
    <citation type="submission" date="2020-04" db="EMBL/GenBank/DDBJ databases">
        <authorList>
            <person name="Alioto T."/>
            <person name="Alioto T."/>
            <person name="Gomez Garrido J."/>
        </authorList>
    </citation>
    <scope>NUCLEOTIDE SEQUENCE [LARGE SCALE GENOMIC DNA]</scope>
</reference>
<feature type="compositionally biased region" description="Low complexity" evidence="2">
    <location>
        <begin position="114"/>
        <end position="131"/>
    </location>
</feature>
<protein>
    <submittedName>
        <fullName evidence="3">Uncharacterized protein</fullName>
    </submittedName>
</protein>
<evidence type="ECO:0000256" key="2">
    <source>
        <dbReference type="SAM" id="MobiDB-lite"/>
    </source>
</evidence>
<accession>A0A8S1CFG0</accession>
<feature type="region of interest" description="Disordered" evidence="2">
    <location>
        <begin position="463"/>
        <end position="491"/>
    </location>
</feature>
<sequence length="724" mass="79125">MEGKSSPGSLSPSLPSPGCHSSLSSSLSAPKLMTTSLNSALKTKRSETKASSCKGTSSRRSEPRSVSQSRIPPALDDGRWPSVNSKASRRSAGPPSNTERRSVARHERQQTPQASSTTSTTCSSSAAAYATLPRKTRHVKVAVPDSGPRSLIGLPSPASREPSLNRAASLRRQRNAVHLPGSSSSGYRSDAEDVSGSSVRSKSLTRTLPTFPARRKRPSTCKDAAAQTVRADPKSPEEMEEQLLQLTAEQDRLSREVDVSIKSLLKEKETRMKLQEEVDAVNTRMLQMLGRDSTDGAVRDNVISEVESRLRATEEVAAKNHKELLKAQKAQRTLTEDFEKAKEAVSLSKQQYLDLQEESNELIDFLTAEKSTLAESLKEAEEKIVNLIAQIESKDKDIERQKDECRHLVKLSEQRRQEIAALQAKLQFSERLLVSQGGTTTAASVALDELCSRLESLLPASTKAAMEPQAADSSAPTAKAAASDEQRPLVGSESLQDLTQAIISCQSSLEARPEAGQDAMHSPTLTDQATELDKLVSKVILTFQSVIKQKELSEEEAERLRLKFDSEKKALMEANLQLEEKQHKMHQLEAAQRLLQQTSSDEISALKTLLSEKEAQLTLKTKEGSSAALLANWKVAAEELNRQYLAIDKALDVLHNEQEFVNQNPALAQLQADLEETNFRCVTLPALVPEELIMNGLNKQLEPAGKLSPPVRVVPGAVNGTIST</sequence>
<dbReference type="Proteomes" id="UP000494165">
    <property type="component" value="Unassembled WGS sequence"/>
</dbReference>
<evidence type="ECO:0000313" key="3">
    <source>
        <dbReference type="EMBL" id="CAB3366808.1"/>
    </source>
</evidence>
<proteinExistence type="predicted"/>
<feature type="compositionally biased region" description="Polar residues" evidence="2">
    <location>
        <begin position="49"/>
        <end position="70"/>
    </location>
</feature>
<feature type="compositionally biased region" description="Low complexity" evidence="2">
    <location>
        <begin position="470"/>
        <end position="481"/>
    </location>
</feature>
<feature type="region of interest" description="Disordered" evidence="2">
    <location>
        <begin position="1"/>
        <end position="239"/>
    </location>
</feature>
<name>A0A8S1CFG0_9INSE</name>
<comment type="caution">
    <text evidence="3">The sequence shown here is derived from an EMBL/GenBank/DDBJ whole genome shotgun (WGS) entry which is preliminary data.</text>
</comment>